<evidence type="ECO:0000256" key="4">
    <source>
        <dbReference type="ARBA" id="ARBA00004934"/>
    </source>
</evidence>
<gene>
    <name evidence="35" type="primary">st3gal8</name>
</gene>
<evidence type="ECO:0000256" key="10">
    <source>
        <dbReference type="ARBA" id="ARBA00022968"/>
    </source>
</evidence>
<evidence type="ECO:0000256" key="26">
    <source>
        <dbReference type="ARBA" id="ARBA00043816"/>
    </source>
</evidence>
<evidence type="ECO:0000256" key="17">
    <source>
        <dbReference type="ARBA" id="ARBA00036292"/>
    </source>
</evidence>
<feature type="region of interest" description="Disordered" evidence="34">
    <location>
        <begin position="46"/>
        <end position="105"/>
    </location>
</feature>
<evidence type="ECO:0000256" key="7">
    <source>
        <dbReference type="ARBA" id="ARBA00022676"/>
    </source>
</evidence>
<keyword evidence="6" id="KW-0964">Secreted</keyword>
<dbReference type="GO" id="GO:0047288">
    <property type="term" value="F:beta-D-galactosyl-(1-&gt;3)-N-acetyl-beta-D-galactosaminide alpha-2,3- sialyltransferase"/>
    <property type="evidence" value="ECO:0007669"/>
    <property type="project" value="UniProtKB-EC"/>
</dbReference>
<evidence type="ECO:0000256" key="12">
    <source>
        <dbReference type="ARBA" id="ARBA00023034"/>
    </source>
</evidence>
<dbReference type="Proteomes" id="UP000472265">
    <property type="component" value="Chromosome 6"/>
</dbReference>
<dbReference type="GO" id="GO:0006629">
    <property type="term" value="P:lipid metabolic process"/>
    <property type="evidence" value="ECO:0007669"/>
    <property type="project" value="UniProtKB-KW"/>
</dbReference>
<evidence type="ECO:0000256" key="28">
    <source>
        <dbReference type="ARBA" id="ARBA00052027"/>
    </source>
</evidence>
<keyword evidence="11" id="KW-1133">Transmembrane helix</keyword>
<evidence type="ECO:0000256" key="19">
    <source>
        <dbReference type="ARBA" id="ARBA00039106"/>
    </source>
</evidence>
<accession>A0A671YJ58</accession>
<dbReference type="GO" id="GO:0005576">
    <property type="term" value="C:extracellular region"/>
    <property type="evidence" value="ECO:0007669"/>
    <property type="project" value="UniProtKB-SubCell"/>
</dbReference>
<evidence type="ECO:0000256" key="16">
    <source>
        <dbReference type="ARBA" id="ARBA00023180"/>
    </source>
</evidence>
<evidence type="ECO:0000256" key="8">
    <source>
        <dbReference type="ARBA" id="ARBA00022679"/>
    </source>
</evidence>
<dbReference type="GO" id="GO:0097503">
    <property type="term" value="P:sialylation"/>
    <property type="evidence" value="ECO:0007669"/>
    <property type="project" value="TreeGrafter"/>
</dbReference>
<reference evidence="35" key="1">
    <citation type="submission" date="2021-04" db="EMBL/GenBank/DDBJ databases">
        <authorList>
            <consortium name="Wellcome Sanger Institute Data Sharing"/>
        </authorList>
    </citation>
    <scope>NUCLEOTIDE SEQUENCE [LARGE SCALE GENOMIC DNA]</scope>
</reference>
<proteinExistence type="inferred from homology"/>
<sequence length="382" mass="43015">MLLRRKVCVAVVIAAILFLMLASQSIQKRHFLPLSITLPISRATPNDREAGEEQMSSSLVIEPPAPPADPTPDPPKNPPPASHIKPKDEEEPLEESKDSTSSCGCVESCISDVGTSEWFGQRYDPKQQPILRDSNNNFDPDALKWWLSLQRSGNGQTIEEVMSAMFRVISPPTVDFKPLPDHCRRCAVVGNSGKLRQSGNGKLIDSHDSIIRMNKAVTRGFEKDVGNRTTHHFLYPESAVDIKHGVSLVLLPFKLRDLEWLTSALSTGTVKMTYMRVKERVEADKDKVLVVNPVFFKYVNDRWTERHGRYPSTGMLAIIFALHICDQVSVFGYGADQQGNWHHYWEENRYAGAFRKTGVHSADFETEVIHKLDKEGKISLHL</sequence>
<feature type="compositionally biased region" description="Pro residues" evidence="34">
    <location>
        <begin position="63"/>
        <end position="81"/>
    </location>
</feature>
<dbReference type="PANTHER" id="PTHR46032">
    <property type="entry name" value="ALPHA-2,3-SIALYLTRANSFERASE ST3GAL I ISOFORM X1"/>
    <property type="match status" value="1"/>
</dbReference>
<name>A0A671YJ58_SPAAU</name>
<dbReference type="FunFam" id="3.90.1480.20:FF:000002">
    <property type="entry name" value="CMP-N-acetylneuraminate-beta-galactosamide- alpha-2,3-sialyltransferase 2"/>
    <property type="match status" value="1"/>
</dbReference>
<keyword evidence="15" id="KW-1015">Disulfide bond</keyword>
<reference evidence="35" key="2">
    <citation type="submission" date="2025-08" db="UniProtKB">
        <authorList>
            <consortium name="Ensembl"/>
        </authorList>
    </citation>
    <scope>IDENTIFICATION</scope>
</reference>
<evidence type="ECO:0000256" key="2">
    <source>
        <dbReference type="ARBA" id="ARBA00004613"/>
    </source>
</evidence>
<evidence type="ECO:0000256" key="3">
    <source>
        <dbReference type="ARBA" id="ARBA00004922"/>
    </source>
</evidence>
<dbReference type="GO" id="GO:0032580">
    <property type="term" value="C:Golgi cisterna membrane"/>
    <property type="evidence" value="ECO:0007669"/>
    <property type="project" value="UniProtKB-SubCell"/>
</dbReference>
<dbReference type="AlphaFoldDB" id="A0A671YJ58"/>
<evidence type="ECO:0000256" key="9">
    <source>
        <dbReference type="ARBA" id="ARBA00022692"/>
    </source>
</evidence>
<dbReference type="EC" id="2.4.3.2" evidence="19"/>
<evidence type="ECO:0000256" key="24">
    <source>
        <dbReference type="ARBA" id="ARBA00043673"/>
    </source>
</evidence>
<evidence type="ECO:0000256" key="33">
    <source>
        <dbReference type="ARBA" id="ARBA00082805"/>
    </source>
</evidence>
<evidence type="ECO:0000256" key="29">
    <source>
        <dbReference type="ARBA" id="ARBA00062545"/>
    </source>
</evidence>
<dbReference type="InParanoid" id="A0A671YJ58"/>
<keyword evidence="10" id="KW-0735">Signal-anchor</keyword>
<dbReference type="InterPro" id="IPR038578">
    <property type="entry name" value="GT29-like_sf"/>
</dbReference>
<evidence type="ECO:0000256" key="15">
    <source>
        <dbReference type="ARBA" id="ARBA00023157"/>
    </source>
</evidence>
<protein>
    <recommendedName>
        <fullName evidence="30">CMP-N-acetylneuraminate-beta-galactosamide-alpha-2,3-sialyltransferase 2</fullName>
        <ecNumber evidence="19">2.4.3.2</ecNumber>
        <ecNumber evidence="20">2.4.3.4</ecNumber>
    </recommendedName>
    <alternativeName>
        <fullName evidence="23">Gal-NAc6S</fullName>
    </alternativeName>
    <alternativeName>
        <fullName evidence="21">Gal-beta-1,3-GalNAc-alpha-2,3-sialyltransferase</fullName>
    </alternativeName>
    <alternativeName>
        <fullName evidence="22">Monosialoganglioside sialyltransferase</fullName>
    </alternativeName>
    <alternativeName>
        <fullName evidence="31">ST3Gal II</fullName>
    </alternativeName>
    <alternativeName>
        <fullName evidence="32">ST3GalA.2</fullName>
    </alternativeName>
    <alternativeName>
        <fullName evidence="33">Sialyltransferase 4B</fullName>
    </alternativeName>
</protein>
<evidence type="ECO:0000256" key="32">
    <source>
        <dbReference type="ARBA" id="ARBA00081332"/>
    </source>
</evidence>
<comment type="catalytic activity">
    <reaction evidence="28">
        <text>a globoside GalGb4Cer + CMP-N-acetyl-beta-neuraminate = a globoside MSGG + CMP + H(+)</text>
        <dbReference type="Rhea" id="RHEA:65372"/>
        <dbReference type="ChEBI" id="CHEBI:15378"/>
        <dbReference type="ChEBI" id="CHEBI:57812"/>
        <dbReference type="ChEBI" id="CHEBI:60377"/>
        <dbReference type="ChEBI" id="CHEBI:140623"/>
        <dbReference type="ChEBI" id="CHEBI:140691"/>
    </reaction>
    <physiologicalReaction direction="left-to-right" evidence="28">
        <dbReference type="Rhea" id="RHEA:65373"/>
    </physiologicalReaction>
</comment>
<dbReference type="Pfam" id="PF00777">
    <property type="entry name" value="Glyco_transf_29"/>
    <property type="match status" value="1"/>
</dbReference>
<comment type="catalytic activity">
    <reaction evidence="24">
        <text>a ganglioside GA1 (d18:1(4E)) + CMP-N-acetyl-beta-neuraminate = a ganglioside GM1b (d18:1(4E)) + CMP + H(+)</text>
        <dbReference type="Rhea" id="RHEA:47560"/>
        <dbReference type="ChEBI" id="CHEBI:15378"/>
        <dbReference type="ChEBI" id="CHEBI:27938"/>
        <dbReference type="ChEBI" id="CHEBI:57812"/>
        <dbReference type="ChEBI" id="CHEBI:60377"/>
        <dbReference type="ChEBI" id="CHEBI:78568"/>
    </reaction>
    <physiologicalReaction direction="left-to-right" evidence="24">
        <dbReference type="Rhea" id="RHEA:47561"/>
    </physiologicalReaction>
</comment>
<evidence type="ECO:0000256" key="13">
    <source>
        <dbReference type="ARBA" id="ARBA00023098"/>
    </source>
</evidence>
<dbReference type="OMA" id="HSFIIRM"/>
<keyword evidence="16" id="KW-0325">Glycoprotein</keyword>
<evidence type="ECO:0000256" key="34">
    <source>
        <dbReference type="SAM" id="MobiDB-lite"/>
    </source>
</evidence>
<evidence type="ECO:0000256" key="6">
    <source>
        <dbReference type="ARBA" id="ARBA00022525"/>
    </source>
</evidence>
<evidence type="ECO:0000256" key="18">
    <source>
        <dbReference type="ARBA" id="ARBA00037859"/>
    </source>
</evidence>
<evidence type="ECO:0000256" key="11">
    <source>
        <dbReference type="ARBA" id="ARBA00022989"/>
    </source>
</evidence>
<comment type="similarity">
    <text evidence="5">Belongs to the glycosyltransferase 29 family.</text>
</comment>
<keyword evidence="14" id="KW-0472">Membrane</keyword>
<evidence type="ECO:0000256" key="27">
    <source>
        <dbReference type="ARBA" id="ARBA00047509"/>
    </source>
</evidence>
<dbReference type="EC" id="2.4.3.4" evidence="20"/>
<evidence type="ECO:0000313" key="36">
    <source>
        <dbReference type="Proteomes" id="UP000472265"/>
    </source>
</evidence>
<dbReference type="GeneTree" id="ENSGT00940000166842"/>
<comment type="catalytic activity">
    <reaction evidence="25">
        <text>a ganglioside GM1 (d18:1(4E)) + CMP-N-acetyl-beta-neuraminate = a ganglioside GD1a (d18:1(4E)) + CMP + H(+)</text>
        <dbReference type="Rhea" id="RHEA:18021"/>
        <dbReference type="ChEBI" id="CHEBI:15378"/>
        <dbReference type="ChEBI" id="CHEBI:57812"/>
        <dbReference type="ChEBI" id="CHEBI:60377"/>
        <dbReference type="ChEBI" id="CHEBI:77709"/>
        <dbReference type="ChEBI" id="CHEBI:78445"/>
        <dbReference type="EC" id="2.4.3.2"/>
    </reaction>
    <physiologicalReaction direction="left-to-right" evidence="25">
        <dbReference type="Rhea" id="RHEA:18022"/>
    </physiologicalReaction>
</comment>
<keyword evidence="7" id="KW-0328">Glycosyltransferase</keyword>
<dbReference type="Ensembl" id="ENSSAUT00010065620.1">
    <property type="protein sequence ID" value="ENSSAUP00010062585.1"/>
    <property type="gene ID" value="ENSSAUG00010025254.1"/>
</dbReference>
<evidence type="ECO:0000256" key="21">
    <source>
        <dbReference type="ARBA" id="ARBA00042448"/>
    </source>
</evidence>
<reference evidence="35" key="3">
    <citation type="submission" date="2025-09" db="UniProtKB">
        <authorList>
            <consortium name="Ensembl"/>
        </authorList>
    </citation>
    <scope>IDENTIFICATION</scope>
</reference>
<keyword evidence="13" id="KW-0443">Lipid metabolism</keyword>
<organism evidence="35 36">
    <name type="scientific">Sparus aurata</name>
    <name type="common">Gilthead sea bream</name>
    <dbReference type="NCBI Taxonomy" id="8175"/>
    <lineage>
        <taxon>Eukaryota</taxon>
        <taxon>Metazoa</taxon>
        <taxon>Chordata</taxon>
        <taxon>Craniata</taxon>
        <taxon>Vertebrata</taxon>
        <taxon>Euteleostomi</taxon>
        <taxon>Actinopterygii</taxon>
        <taxon>Neopterygii</taxon>
        <taxon>Teleostei</taxon>
        <taxon>Neoteleostei</taxon>
        <taxon>Acanthomorphata</taxon>
        <taxon>Eupercaria</taxon>
        <taxon>Spariformes</taxon>
        <taxon>Sparidae</taxon>
        <taxon>Sparus</taxon>
    </lineage>
</organism>
<dbReference type="GO" id="GO:0003836">
    <property type="term" value="F:beta-galactoside (CMP) alpha-2,3-sialyltransferase activity"/>
    <property type="evidence" value="ECO:0007669"/>
    <property type="project" value="UniProtKB-EC"/>
</dbReference>
<evidence type="ECO:0000256" key="1">
    <source>
        <dbReference type="ARBA" id="ARBA00004323"/>
    </source>
</evidence>
<evidence type="ECO:0000256" key="30">
    <source>
        <dbReference type="ARBA" id="ARBA00072809"/>
    </source>
</evidence>
<comment type="catalytic activity">
    <reaction evidence="27">
        <text>ganglioside GM1 (d18:1(4E)/18:0) + CMP-N-acetyl-beta-neuraminate = ganglioside GD1a (18:1(4E)/18:0) + CMP + H(+)</text>
        <dbReference type="Rhea" id="RHEA:48248"/>
        <dbReference type="ChEBI" id="CHEBI:15378"/>
        <dbReference type="ChEBI" id="CHEBI:57812"/>
        <dbReference type="ChEBI" id="CHEBI:60377"/>
        <dbReference type="ChEBI" id="CHEBI:73110"/>
        <dbReference type="ChEBI" id="CHEBI:90153"/>
    </reaction>
    <physiologicalReaction direction="left-to-right" evidence="27">
        <dbReference type="Rhea" id="RHEA:48249"/>
    </physiologicalReaction>
</comment>
<dbReference type="CDD" id="cd23966">
    <property type="entry name" value="GT29_ST3GAL1_2"/>
    <property type="match status" value="1"/>
</dbReference>
<comment type="pathway">
    <text evidence="4">Glycolipid biosynthesis.</text>
</comment>
<dbReference type="GO" id="GO:0000139">
    <property type="term" value="C:Golgi membrane"/>
    <property type="evidence" value="ECO:0007669"/>
    <property type="project" value="UniProtKB-SubCell"/>
</dbReference>
<comment type="subunit">
    <text evidence="29">Homodimer; disulfide-linked. Homodimer formation occurs in the endoplasmic reticulum.</text>
</comment>
<evidence type="ECO:0000256" key="5">
    <source>
        <dbReference type="ARBA" id="ARBA00006003"/>
    </source>
</evidence>
<comment type="catalytic activity">
    <reaction evidence="17">
        <text>a beta-D-galactosyl-(1-&gt;3)-N-acetyl-alpha-D-galactosaminyl derivative + CMP-N-acetyl-beta-neuraminate = an N-acetyl-alpha-neuraminyl-(2-&gt;3)-beta-D-galactosyl-(1-&gt;3)-N-acetyl-alpha-D-galactosaminyl derivative + CMP + H(+)</text>
        <dbReference type="Rhea" id="RHEA:21616"/>
        <dbReference type="ChEBI" id="CHEBI:15378"/>
        <dbReference type="ChEBI" id="CHEBI:57812"/>
        <dbReference type="ChEBI" id="CHEBI:60377"/>
        <dbReference type="ChEBI" id="CHEBI:133470"/>
        <dbReference type="ChEBI" id="CHEBI:139596"/>
        <dbReference type="EC" id="2.4.3.4"/>
    </reaction>
    <physiologicalReaction direction="left-to-right" evidence="17">
        <dbReference type="Rhea" id="RHEA:21617"/>
    </physiologicalReaction>
</comment>
<dbReference type="FunCoup" id="A0A671YJ58">
    <property type="interactions" value="10"/>
</dbReference>
<keyword evidence="9" id="KW-0812">Transmembrane</keyword>
<comment type="catalytic activity">
    <reaction evidence="26">
        <text>a ganglioside GA1 + CMP-N-acetyl-beta-neuraminate = a ganglioside GM1b + CMP + H(+)</text>
        <dbReference type="Rhea" id="RHEA:48244"/>
        <dbReference type="ChEBI" id="CHEBI:15378"/>
        <dbReference type="ChEBI" id="CHEBI:57812"/>
        <dbReference type="ChEBI" id="CHEBI:60377"/>
        <dbReference type="ChEBI" id="CHEBI:88069"/>
        <dbReference type="ChEBI" id="CHEBI:90151"/>
    </reaction>
    <physiologicalReaction direction="left-to-right" evidence="26">
        <dbReference type="Rhea" id="RHEA:48245"/>
    </physiologicalReaction>
</comment>
<dbReference type="OrthoDB" id="10264956at2759"/>
<evidence type="ECO:0000256" key="22">
    <source>
        <dbReference type="ARBA" id="ARBA00042990"/>
    </source>
</evidence>
<keyword evidence="36" id="KW-1185">Reference proteome</keyword>
<comment type="subcellular location">
    <subcellularLocation>
        <location evidence="1">Golgi apparatus membrane</location>
        <topology evidence="1">Single-pass type II membrane protein</topology>
    </subcellularLocation>
    <subcellularLocation>
        <location evidence="18">Golgi apparatus</location>
        <location evidence="18">Golgi stack membrane</location>
    </subcellularLocation>
    <subcellularLocation>
        <location evidence="2">Secreted</location>
    </subcellularLocation>
</comment>
<dbReference type="InterPro" id="IPR051757">
    <property type="entry name" value="Beta-gal_alpha2-3_sialyltrans"/>
</dbReference>
<dbReference type="Gene3D" id="3.90.1480.20">
    <property type="entry name" value="Glycosyl transferase family 29"/>
    <property type="match status" value="1"/>
</dbReference>
<keyword evidence="12" id="KW-0333">Golgi apparatus</keyword>
<evidence type="ECO:0000256" key="20">
    <source>
        <dbReference type="ARBA" id="ARBA00039107"/>
    </source>
</evidence>
<keyword evidence="8" id="KW-0808">Transferase</keyword>
<evidence type="ECO:0000256" key="23">
    <source>
        <dbReference type="ARBA" id="ARBA00042991"/>
    </source>
</evidence>
<dbReference type="PANTHER" id="PTHR46032:SF5">
    <property type="entry name" value="ST3 BETA-GALACTOSIDE ALPHA-2,3-SIALYLTRANSFERASE 8"/>
    <property type="match status" value="1"/>
</dbReference>
<evidence type="ECO:0000256" key="31">
    <source>
        <dbReference type="ARBA" id="ARBA00081228"/>
    </source>
</evidence>
<comment type="pathway">
    <text evidence="3">Protein modification; protein glycosylation.</text>
</comment>
<evidence type="ECO:0000313" key="35">
    <source>
        <dbReference type="Ensembl" id="ENSSAUP00010062585.1"/>
    </source>
</evidence>
<dbReference type="InterPro" id="IPR001675">
    <property type="entry name" value="Glyco_trans_29"/>
</dbReference>
<evidence type="ECO:0000256" key="25">
    <source>
        <dbReference type="ARBA" id="ARBA00043773"/>
    </source>
</evidence>
<evidence type="ECO:0000256" key="14">
    <source>
        <dbReference type="ARBA" id="ARBA00023136"/>
    </source>
</evidence>